<name>A0ABT2MY83_9CYAN</name>
<comment type="caution">
    <text evidence="6">The sequence shown here is derived from an EMBL/GenBank/DDBJ whole genome shotgun (WGS) entry which is preliminary data.</text>
</comment>
<feature type="transmembrane region" description="Helical" evidence="4">
    <location>
        <begin position="451"/>
        <end position="473"/>
    </location>
</feature>
<dbReference type="Pfam" id="PF00005">
    <property type="entry name" value="ABC_tran"/>
    <property type="match status" value="1"/>
</dbReference>
<dbReference type="GO" id="GO:0005524">
    <property type="term" value="F:ATP binding"/>
    <property type="evidence" value="ECO:0007669"/>
    <property type="project" value="UniProtKB-KW"/>
</dbReference>
<dbReference type="PANTHER" id="PTHR42711">
    <property type="entry name" value="ABC TRANSPORTER ATP-BINDING PROTEIN"/>
    <property type="match status" value="1"/>
</dbReference>
<dbReference type="InterPro" id="IPR003439">
    <property type="entry name" value="ABC_transporter-like_ATP-bd"/>
</dbReference>
<keyword evidence="1" id="KW-0813">Transport</keyword>
<reference evidence="6 7" key="1">
    <citation type="journal article" date="2022" name="Front. Microbiol.">
        <title>High genomic differentiation and limited gene flow indicate recent cryptic speciation within the genus Laspinema (cyanobacteria).</title>
        <authorList>
            <person name="Stanojkovic A."/>
            <person name="Skoupy S."/>
            <person name="Skaloud P."/>
            <person name="Dvorak P."/>
        </authorList>
    </citation>
    <scope>NUCLEOTIDE SEQUENCE [LARGE SCALE GENOMIC DNA]</scope>
    <source>
        <strain evidence="6 7">D2a</strain>
    </source>
</reference>
<gene>
    <name evidence="6" type="ORF">NG799_25710</name>
</gene>
<sequence length="480" mass="53114">MPFIELKQVSKSFTVGLQHIPILQDINFTVEPHEFVVLSGDNGSGKSTLLNLIVGLLQPSCGSVTLMGRSPKDSLAKTEVGVVLQETSVPNNLTVWELVKLIRSYYPHPLLAEEVLAKVNLTDKHNTRVSFLSGGQKQRLYFALALAGNPKLLILDEPTRNLDQEGYREFWKQIQVCREQGIAILMVTNNQPDGDELKQYDVRIATLHNLPEAPANGQLTSNPASSLISDSSCNQAHLELPSPFTLLREQIWVELLQLFRTPSFLFGLLLFTAIVAVFPIRGEEAWKVLTLFSSLVTLTFALVQLGGRVAIERAEGWLKLLRVTPLPPMLYLAAKVCVALLVCAASLLLIFGLGIWRLDINVYPLRWLFLFVALLAGIAPFAIIGLAISYLFSPQSFNSVAGSLLVAGLLTSGDVPIFSSPFIQNIVAFSPFYHFFQFIHWSADLPNDGRLLLHLVWLVWTGSMSAFIVTSAYQRDGISS</sequence>
<protein>
    <submittedName>
        <fullName evidence="6">ABC transporter G family ATP-binding protein/permease</fullName>
    </submittedName>
</protein>
<feature type="transmembrane region" description="Helical" evidence="4">
    <location>
        <begin position="368"/>
        <end position="392"/>
    </location>
</feature>
<dbReference type="PANTHER" id="PTHR42711:SF17">
    <property type="entry name" value="ABC TRANSPORTER ATP-BINDING PROTEIN"/>
    <property type="match status" value="1"/>
</dbReference>
<dbReference type="EMBL" id="JAMXFF010000058">
    <property type="protein sequence ID" value="MCT7969713.1"/>
    <property type="molecule type" value="Genomic_DNA"/>
</dbReference>
<keyword evidence="4" id="KW-0472">Membrane</keyword>
<evidence type="ECO:0000313" key="7">
    <source>
        <dbReference type="Proteomes" id="UP001525890"/>
    </source>
</evidence>
<dbReference type="SMART" id="SM00382">
    <property type="entry name" value="AAA"/>
    <property type="match status" value="1"/>
</dbReference>
<dbReference type="InterPro" id="IPR050763">
    <property type="entry name" value="ABC_transporter_ATP-binding"/>
</dbReference>
<keyword evidence="4" id="KW-1133">Transmembrane helix</keyword>
<accession>A0ABT2MY83</accession>
<evidence type="ECO:0000256" key="2">
    <source>
        <dbReference type="ARBA" id="ARBA00022741"/>
    </source>
</evidence>
<keyword evidence="4" id="KW-0812">Transmembrane</keyword>
<dbReference type="Gene3D" id="3.40.50.300">
    <property type="entry name" value="P-loop containing nucleotide triphosphate hydrolases"/>
    <property type="match status" value="1"/>
</dbReference>
<feature type="transmembrane region" description="Helical" evidence="4">
    <location>
        <begin position="264"/>
        <end position="282"/>
    </location>
</feature>
<feature type="transmembrane region" description="Helical" evidence="4">
    <location>
        <begin position="332"/>
        <end position="356"/>
    </location>
</feature>
<feature type="transmembrane region" description="Helical" evidence="4">
    <location>
        <begin position="288"/>
        <end position="311"/>
    </location>
</feature>
<dbReference type="SUPFAM" id="SSF52540">
    <property type="entry name" value="P-loop containing nucleoside triphosphate hydrolases"/>
    <property type="match status" value="1"/>
</dbReference>
<evidence type="ECO:0000256" key="3">
    <source>
        <dbReference type="ARBA" id="ARBA00022840"/>
    </source>
</evidence>
<evidence type="ECO:0000259" key="5">
    <source>
        <dbReference type="PROSITE" id="PS50893"/>
    </source>
</evidence>
<dbReference type="InterPro" id="IPR027417">
    <property type="entry name" value="P-loop_NTPase"/>
</dbReference>
<dbReference type="PROSITE" id="PS50893">
    <property type="entry name" value="ABC_TRANSPORTER_2"/>
    <property type="match status" value="1"/>
</dbReference>
<evidence type="ECO:0000313" key="6">
    <source>
        <dbReference type="EMBL" id="MCT7969713.1"/>
    </source>
</evidence>
<feature type="domain" description="ABC transporter" evidence="5">
    <location>
        <begin position="4"/>
        <end position="232"/>
    </location>
</feature>
<dbReference type="InterPro" id="IPR003593">
    <property type="entry name" value="AAA+_ATPase"/>
</dbReference>
<evidence type="ECO:0000256" key="4">
    <source>
        <dbReference type="SAM" id="Phobius"/>
    </source>
</evidence>
<keyword evidence="7" id="KW-1185">Reference proteome</keyword>
<dbReference type="RefSeq" id="WP_368009161.1">
    <property type="nucleotide sequence ID" value="NZ_JAMXFF010000058.1"/>
</dbReference>
<keyword evidence="2" id="KW-0547">Nucleotide-binding</keyword>
<organism evidence="6 7">
    <name type="scientific">Laspinema palackyanum D2a</name>
    <dbReference type="NCBI Taxonomy" id="2953684"/>
    <lineage>
        <taxon>Bacteria</taxon>
        <taxon>Bacillati</taxon>
        <taxon>Cyanobacteriota</taxon>
        <taxon>Cyanophyceae</taxon>
        <taxon>Oscillatoriophycideae</taxon>
        <taxon>Oscillatoriales</taxon>
        <taxon>Laspinemataceae</taxon>
        <taxon>Laspinema</taxon>
        <taxon>Laspinema palackyanum</taxon>
    </lineage>
</organism>
<dbReference type="Proteomes" id="UP001525890">
    <property type="component" value="Unassembled WGS sequence"/>
</dbReference>
<keyword evidence="3 6" id="KW-0067">ATP-binding</keyword>
<proteinExistence type="predicted"/>
<evidence type="ECO:0000256" key="1">
    <source>
        <dbReference type="ARBA" id="ARBA00022448"/>
    </source>
</evidence>